<dbReference type="SUPFAM" id="SSF48019">
    <property type="entry name" value="post-AAA+ oligomerization domain-like"/>
    <property type="match status" value="1"/>
</dbReference>
<evidence type="ECO:0000256" key="2">
    <source>
        <dbReference type="ARBA" id="ARBA00022705"/>
    </source>
</evidence>
<dbReference type="Gene3D" id="3.30.160.60">
    <property type="entry name" value="Classic Zinc Finger"/>
    <property type="match status" value="1"/>
</dbReference>
<dbReference type="GO" id="GO:0003677">
    <property type="term" value="F:DNA binding"/>
    <property type="evidence" value="ECO:0007669"/>
    <property type="project" value="InterPro"/>
</dbReference>
<dbReference type="CDD" id="cd00009">
    <property type="entry name" value="AAA"/>
    <property type="match status" value="1"/>
</dbReference>
<dbReference type="InterPro" id="IPR051314">
    <property type="entry name" value="AAA_ATPase_RarA/MGS1/WRNIP1"/>
</dbReference>
<dbReference type="GO" id="GO:0008270">
    <property type="term" value="F:zinc ion binding"/>
    <property type="evidence" value="ECO:0007669"/>
    <property type="project" value="UniProtKB-KW"/>
</dbReference>
<evidence type="ECO:0000259" key="11">
    <source>
        <dbReference type="SMART" id="SM00382"/>
    </source>
</evidence>
<dbReference type="SMART" id="SM00382">
    <property type="entry name" value="AAA"/>
    <property type="match status" value="1"/>
</dbReference>
<feature type="region of interest" description="Disordered" evidence="10">
    <location>
        <begin position="34"/>
        <end position="86"/>
    </location>
</feature>
<dbReference type="InterPro" id="IPR027417">
    <property type="entry name" value="P-loop_NTPase"/>
</dbReference>
<keyword evidence="5" id="KW-0227">DNA damage</keyword>
<dbReference type="GO" id="GO:0008047">
    <property type="term" value="F:enzyme activator activity"/>
    <property type="evidence" value="ECO:0007669"/>
    <property type="project" value="TreeGrafter"/>
</dbReference>
<evidence type="ECO:0000313" key="13">
    <source>
        <dbReference type="EMBL" id="WFC94286.1"/>
    </source>
</evidence>
<sequence>MAAPASYESVACPNCGERVAFGVLNEHLDHCLAREQSISPKKEPHPGKRKADAPPDAPTRRDARDTRPRKDPMASSRPFAERMRPRSLKEYVGQEAVVRGALLALLQRGQVPSMVLWGPPGTGKTTLARLVTKEASADAQGVPYRFIEMSATVATVAEMKKVMDEAIHRQQLTGQRSVLFIDEIQRLNRSQQDIFLPALEKGHITLLAATTENPSFRLQGALLSRLRVVVLSKLSLKDSFEVLKQALERVKEEGDVVAPWIDDALLEWIAQSADGDARAALNALELALVTGDEKASHEENVRSLKEALKRTALKYDRAGDAHYDTISALHVRNPALTQKSIRGSNPDAALYWLARMVAAGDDPLFIARRLIVCASEDCCSPEMLNLAVATYRACEIVGYPECGINLSHCVVTLAEYPKSTRTYRAWKKALNQVQNDFNYPVPLHIRNAPTALMRNLGYGAEYRYEPNFAHPVHQEFFPEQLRNTRFLSPPRDGSEAQLSSEASTGPGACQRQFSLGARAVDLDLLDEWERIHNDGQPWEGRAELERLAQRAHSST</sequence>
<evidence type="ECO:0000256" key="9">
    <source>
        <dbReference type="ARBA" id="ARBA00023204"/>
    </source>
</evidence>
<comment type="similarity">
    <text evidence="1">Belongs to the AAA ATPase family. RarA/MGS1/WRNIP1 subfamily.</text>
</comment>
<keyword evidence="8" id="KW-0067">ATP-binding</keyword>
<dbReference type="Gene3D" id="1.10.8.60">
    <property type="match status" value="1"/>
</dbReference>
<dbReference type="GO" id="GO:0016887">
    <property type="term" value="F:ATP hydrolysis activity"/>
    <property type="evidence" value="ECO:0007669"/>
    <property type="project" value="InterPro"/>
</dbReference>
<dbReference type="Gene3D" id="1.10.3710.10">
    <property type="entry name" value="DNA polymerase III clamp loader subunits, C-terminal domain"/>
    <property type="match status" value="1"/>
</dbReference>
<accession>A0AAF0DT49</accession>
<keyword evidence="2" id="KW-0235">DNA replication</keyword>
<keyword evidence="6" id="KW-0863">Zinc-finger</keyword>
<dbReference type="InterPro" id="IPR006642">
    <property type="entry name" value="Rad18_UBZ4"/>
</dbReference>
<dbReference type="PANTHER" id="PTHR13779:SF7">
    <property type="entry name" value="ATPASE WRNIP1"/>
    <property type="match status" value="1"/>
</dbReference>
<evidence type="ECO:0000256" key="8">
    <source>
        <dbReference type="ARBA" id="ARBA00022840"/>
    </source>
</evidence>
<dbReference type="InterPro" id="IPR003959">
    <property type="entry name" value="ATPase_AAA_core"/>
</dbReference>
<dbReference type="FunFam" id="1.20.272.10:FF:000001">
    <property type="entry name" value="Putative AAA family ATPase"/>
    <property type="match status" value="1"/>
</dbReference>
<dbReference type="AlphaFoldDB" id="A0AAF0DT49"/>
<evidence type="ECO:0000313" key="14">
    <source>
        <dbReference type="Proteomes" id="UP001216638"/>
    </source>
</evidence>
<dbReference type="SMART" id="SM00734">
    <property type="entry name" value="ZnF_Rad18"/>
    <property type="match status" value="1"/>
</dbReference>
<evidence type="ECO:0000259" key="12">
    <source>
        <dbReference type="SMART" id="SM00734"/>
    </source>
</evidence>
<dbReference type="InterPro" id="IPR032423">
    <property type="entry name" value="AAA_assoc_2"/>
</dbReference>
<dbReference type="SUPFAM" id="SSF52540">
    <property type="entry name" value="P-loop containing nucleoside triphosphate hydrolases"/>
    <property type="match status" value="1"/>
</dbReference>
<dbReference type="Pfam" id="PF12002">
    <property type="entry name" value="MgsA_C"/>
    <property type="match status" value="1"/>
</dbReference>
<keyword evidence="3" id="KW-0479">Metal-binding</keyword>
<dbReference type="GO" id="GO:0000731">
    <property type="term" value="P:DNA synthesis involved in DNA repair"/>
    <property type="evidence" value="ECO:0007669"/>
    <property type="project" value="TreeGrafter"/>
</dbReference>
<dbReference type="EMBL" id="CP119951">
    <property type="protein sequence ID" value="WFC94286.1"/>
    <property type="molecule type" value="Genomic_DNA"/>
</dbReference>
<dbReference type="FunFam" id="3.40.50.300:FF:000137">
    <property type="entry name" value="Replication-associated recombination protein A"/>
    <property type="match status" value="1"/>
</dbReference>
<dbReference type="GO" id="GO:0006271">
    <property type="term" value="P:DNA strand elongation involved in DNA replication"/>
    <property type="evidence" value="ECO:0007669"/>
    <property type="project" value="UniProtKB-ARBA"/>
</dbReference>
<evidence type="ECO:0000256" key="6">
    <source>
        <dbReference type="ARBA" id="ARBA00022771"/>
    </source>
</evidence>
<reference evidence="13" key="1">
    <citation type="submission" date="2023-03" db="EMBL/GenBank/DDBJ databases">
        <title>Mating type loci evolution in Malassezia.</title>
        <authorList>
            <person name="Coelho M.A."/>
        </authorList>
    </citation>
    <scope>NUCLEOTIDE SEQUENCE</scope>
    <source>
        <strain evidence="13">CBS 14135</strain>
    </source>
</reference>
<organism evidence="13 14">
    <name type="scientific">Malassezia brasiliensis</name>
    <dbReference type="NCBI Taxonomy" id="1821822"/>
    <lineage>
        <taxon>Eukaryota</taxon>
        <taxon>Fungi</taxon>
        <taxon>Dikarya</taxon>
        <taxon>Basidiomycota</taxon>
        <taxon>Ustilaginomycotina</taxon>
        <taxon>Malasseziomycetes</taxon>
        <taxon>Malasseziales</taxon>
        <taxon>Malasseziaceae</taxon>
        <taxon>Malassezia</taxon>
    </lineage>
</organism>
<dbReference type="Gene3D" id="3.40.50.300">
    <property type="entry name" value="P-loop containing nucleotide triphosphate hydrolases"/>
    <property type="match status" value="1"/>
</dbReference>
<feature type="domain" description="UBZ4-type" evidence="12">
    <location>
        <begin position="9"/>
        <end position="32"/>
    </location>
</feature>
<keyword evidence="7" id="KW-0862">Zinc</keyword>
<evidence type="ECO:0000256" key="4">
    <source>
        <dbReference type="ARBA" id="ARBA00022741"/>
    </source>
</evidence>
<keyword evidence="14" id="KW-1185">Reference proteome</keyword>
<dbReference type="Gene3D" id="1.20.272.10">
    <property type="match status" value="1"/>
</dbReference>
<evidence type="ECO:0000256" key="1">
    <source>
        <dbReference type="ARBA" id="ARBA00008959"/>
    </source>
</evidence>
<keyword evidence="9" id="KW-0234">DNA repair</keyword>
<feature type="region of interest" description="Disordered" evidence="10">
    <location>
        <begin position="488"/>
        <end position="507"/>
    </location>
</feature>
<name>A0AAF0DT49_9BASI</name>
<dbReference type="GO" id="GO:0005524">
    <property type="term" value="F:ATP binding"/>
    <property type="evidence" value="ECO:0007669"/>
    <property type="project" value="UniProtKB-KW"/>
</dbReference>
<dbReference type="InterPro" id="IPR021886">
    <property type="entry name" value="MgsA_C"/>
</dbReference>
<dbReference type="Proteomes" id="UP001216638">
    <property type="component" value="Chromosome 1"/>
</dbReference>
<dbReference type="Pfam" id="PF16193">
    <property type="entry name" value="AAA_assoc_2"/>
    <property type="match status" value="1"/>
</dbReference>
<dbReference type="InterPro" id="IPR008921">
    <property type="entry name" value="DNA_pol3_clamp-load_cplx_C"/>
</dbReference>
<dbReference type="InterPro" id="IPR003593">
    <property type="entry name" value="AAA+_ATPase"/>
</dbReference>
<evidence type="ECO:0000256" key="5">
    <source>
        <dbReference type="ARBA" id="ARBA00022763"/>
    </source>
</evidence>
<keyword evidence="4" id="KW-0547">Nucleotide-binding</keyword>
<evidence type="ECO:0000256" key="7">
    <source>
        <dbReference type="ARBA" id="ARBA00022833"/>
    </source>
</evidence>
<feature type="compositionally biased region" description="Basic and acidic residues" evidence="10">
    <location>
        <begin position="40"/>
        <end position="72"/>
    </location>
</feature>
<gene>
    <name evidence="13" type="primary">MGS1</name>
    <name evidence="13" type="ORF">MBRA1_000914</name>
</gene>
<dbReference type="Pfam" id="PF00004">
    <property type="entry name" value="AAA"/>
    <property type="match status" value="1"/>
</dbReference>
<feature type="domain" description="AAA+ ATPase" evidence="11">
    <location>
        <begin position="110"/>
        <end position="236"/>
    </location>
</feature>
<evidence type="ECO:0000256" key="3">
    <source>
        <dbReference type="ARBA" id="ARBA00022723"/>
    </source>
</evidence>
<dbReference type="GO" id="GO:0017116">
    <property type="term" value="F:single-stranded DNA helicase activity"/>
    <property type="evidence" value="ECO:0007669"/>
    <property type="project" value="TreeGrafter"/>
</dbReference>
<dbReference type="GO" id="GO:0005634">
    <property type="term" value="C:nucleus"/>
    <property type="evidence" value="ECO:0007669"/>
    <property type="project" value="TreeGrafter"/>
</dbReference>
<dbReference type="PANTHER" id="PTHR13779">
    <property type="entry name" value="WERNER HELICASE-INTERACTING PROTEIN 1 FAMILY MEMBER"/>
    <property type="match status" value="1"/>
</dbReference>
<proteinExistence type="inferred from homology"/>
<protein>
    <submittedName>
        <fullName evidence="13">DNA-dependent ATPase mgs1</fullName>
    </submittedName>
</protein>
<evidence type="ECO:0000256" key="10">
    <source>
        <dbReference type="SAM" id="MobiDB-lite"/>
    </source>
</evidence>